<dbReference type="Pfam" id="PF13692">
    <property type="entry name" value="Glyco_trans_1_4"/>
    <property type="match status" value="1"/>
</dbReference>
<proteinExistence type="predicted"/>
<dbReference type="EMBL" id="AUZM01000166">
    <property type="protein sequence ID" value="ERT03890.1"/>
    <property type="molecule type" value="Genomic_DNA"/>
</dbReference>
<dbReference type="Gene3D" id="3.40.50.2000">
    <property type="entry name" value="Glycogen Phosphorylase B"/>
    <property type="match status" value="2"/>
</dbReference>
<protein>
    <submittedName>
        <fullName evidence="2">Glycosyl transferase 4-like family protein</fullName>
    </submittedName>
</protein>
<dbReference type="Proteomes" id="UP000017127">
    <property type="component" value="Unassembled WGS sequence"/>
</dbReference>
<organism evidence="2 3">
    <name type="scientific">Lyngbya aestuarii BL J</name>
    <dbReference type="NCBI Taxonomy" id="1348334"/>
    <lineage>
        <taxon>Bacteria</taxon>
        <taxon>Bacillati</taxon>
        <taxon>Cyanobacteriota</taxon>
        <taxon>Cyanophyceae</taxon>
        <taxon>Oscillatoriophycideae</taxon>
        <taxon>Oscillatoriales</taxon>
        <taxon>Microcoleaceae</taxon>
        <taxon>Lyngbya</taxon>
    </lineage>
</organism>
<dbReference type="AlphaFoldDB" id="U7QGW2"/>
<dbReference type="SUPFAM" id="SSF53756">
    <property type="entry name" value="UDP-Glycosyltransferase/glycogen phosphorylase"/>
    <property type="match status" value="1"/>
</dbReference>
<evidence type="ECO:0000313" key="2">
    <source>
        <dbReference type="EMBL" id="ERT05671.1"/>
    </source>
</evidence>
<keyword evidence="2" id="KW-0808">Transferase</keyword>
<comment type="caution">
    <text evidence="2">The sequence shown here is derived from an EMBL/GenBank/DDBJ whole genome shotgun (WGS) entry which is preliminary data.</text>
</comment>
<dbReference type="GO" id="GO:0016740">
    <property type="term" value="F:transferase activity"/>
    <property type="evidence" value="ECO:0007669"/>
    <property type="project" value="UniProtKB-KW"/>
</dbReference>
<name>U7QGW2_9CYAN</name>
<reference evidence="2 3" key="1">
    <citation type="journal article" date="2013" name="Front. Microbiol.">
        <title>Comparative genomic analyses of the cyanobacterium, Lyngbya aestuarii BL J, a powerful hydrogen producer.</title>
        <authorList>
            <person name="Kothari A."/>
            <person name="Vaughn M."/>
            <person name="Garcia-Pichel F."/>
        </authorList>
    </citation>
    <scope>NUCLEOTIDE SEQUENCE [LARGE SCALE GENOMIC DNA]</scope>
    <source>
        <strain evidence="2 3">BL J</strain>
    </source>
</reference>
<evidence type="ECO:0000313" key="3">
    <source>
        <dbReference type="Proteomes" id="UP000017127"/>
    </source>
</evidence>
<accession>U7QGW2</accession>
<gene>
    <name evidence="2" type="ORF">M595_4364</name>
    <name evidence="1" type="ORF">M595_6169</name>
</gene>
<dbReference type="PATRIC" id="fig|1348334.3.peg.4218"/>
<dbReference type="OrthoDB" id="525353at2"/>
<sequence>MKLTIVAMEIPYPAVHGGRIDIWRRLKMLAKMGVEIQLICWCHEVPDTESFDIINQYVKEFYPITYKQTLGGYIRRVIDLSLYPLEVTSRIVRGKKWKTLLSSVNHFQPDVILCDQIHGGWVASRLSKALKIPMIIRSHNIEYLHYRYYFESAKGYSKLLRFLSLNQLENYEKSLLKQSLAFYDISNKDLKFWQEQGFKNGYFLPPLIEFNQQPKQKTGVVNLDVDQNIQELKSYDVVFLGNLHSENNVAGIIWFIEEVFPILKERLPSIRVLIAGSNPNSQIKTILKNSKDLDFKINPPSAEIIYQSGRVLIDPIATGSGVSIKSIDMLAIGNPIVSRPKGLSGLPEEASQYFRVASDAPSFAHEILTCLSEEQLKVPDRALLESLFGYPVIESFLSHLHSILK</sequence>
<dbReference type="EMBL" id="AUZM01000051">
    <property type="protein sequence ID" value="ERT05671.1"/>
    <property type="molecule type" value="Genomic_DNA"/>
</dbReference>
<evidence type="ECO:0000313" key="1">
    <source>
        <dbReference type="EMBL" id="ERT03890.1"/>
    </source>
</evidence>
<keyword evidence="3" id="KW-1185">Reference proteome</keyword>